<reference evidence="1" key="1">
    <citation type="submission" date="2023-07" db="EMBL/GenBank/DDBJ databases">
        <authorList>
            <consortium name="AG Swart"/>
            <person name="Singh M."/>
            <person name="Singh A."/>
            <person name="Seah K."/>
            <person name="Emmerich C."/>
        </authorList>
    </citation>
    <scope>NUCLEOTIDE SEQUENCE</scope>
    <source>
        <strain evidence="1">DP1</strain>
    </source>
</reference>
<organism evidence="1 2">
    <name type="scientific">Euplotes crassus</name>
    <dbReference type="NCBI Taxonomy" id="5936"/>
    <lineage>
        <taxon>Eukaryota</taxon>
        <taxon>Sar</taxon>
        <taxon>Alveolata</taxon>
        <taxon>Ciliophora</taxon>
        <taxon>Intramacronucleata</taxon>
        <taxon>Spirotrichea</taxon>
        <taxon>Hypotrichia</taxon>
        <taxon>Euplotida</taxon>
        <taxon>Euplotidae</taxon>
        <taxon>Moneuplotes</taxon>
    </lineage>
</organism>
<name>A0AAD2D3N6_EUPCR</name>
<proteinExistence type="predicted"/>
<keyword evidence="2" id="KW-1185">Reference proteome</keyword>
<comment type="caution">
    <text evidence="1">The sequence shown here is derived from an EMBL/GenBank/DDBJ whole genome shotgun (WGS) entry which is preliminary data.</text>
</comment>
<dbReference type="EMBL" id="CAMPGE010021739">
    <property type="protein sequence ID" value="CAI2379864.1"/>
    <property type="molecule type" value="Genomic_DNA"/>
</dbReference>
<gene>
    <name evidence="1" type="ORF">ECRASSUSDP1_LOCUS21284</name>
</gene>
<dbReference type="AlphaFoldDB" id="A0AAD2D3N6"/>
<sequence length="92" mass="10555">MFRQISCDPPKRYGKGITVNSNPEAKVQISVKDWQQPLKSNFAYSFCDFSNKSDFQRVKRRSNQSTLGLGLETTKMMDRTLAKDSFKPFPKG</sequence>
<evidence type="ECO:0000313" key="2">
    <source>
        <dbReference type="Proteomes" id="UP001295684"/>
    </source>
</evidence>
<evidence type="ECO:0000313" key="1">
    <source>
        <dbReference type="EMBL" id="CAI2379864.1"/>
    </source>
</evidence>
<accession>A0AAD2D3N6</accession>
<protein>
    <submittedName>
        <fullName evidence="1">Uncharacterized protein</fullName>
    </submittedName>
</protein>
<dbReference type="Proteomes" id="UP001295684">
    <property type="component" value="Unassembled WGS sequence"/>
</dbReference>